<evidence type="ECO:0000313" key="8">
    <source>
        <dbReference type="Proteomes" id="UP000492821"/>
    </source>
</evidence>
<feature type="signal peptide" evidence="7">
    <location>
        <begin position="1"/>
        <end position="20"/>
    </location>
</feature>
<evidence type="ECO:0000313" key="9">
    <source>
        <dbReference type="WBParaSite" id="Pan_g5472.t1"/>
    </source>
</evidence>
<evidence type="ECO:0000256" key="1">
    <source>
        <dbReference type="ARBA" id="ARBA00004613"/>
    </source>
</evidence>
<organism evidence="8 9">
    <name type="scientific">Panagrellus redivivus</name>
    <name type="common">Microworm</name>
    <dbReference type="NCBI Taxonomy" id="6233"/>
    <lineage>
        <taxon>Eukaryota</taxon>
        <taxon>Metazoa</taxon>
        <taxon>Ecdysozoa</taxon>
        <taxon>Nematoda</taxon>
        <taxon>Chromadorea</taxon>
        <taxon>Rhabditida</taxon>
        <taxon>Tylenchina</taxon>
        <taxon>Panagrolaimomorpha</taxon>
        <taxon>Panagrolaimoidea</taxon>
        <taxon>Panagrolaimidae</taxon>
        <taxon>Panagrellus</taxon>
    </lineage>
</organism>
<feature type="chain" id="PRO_5029000428" evidence="7">
    <location>
        <begin position="21"/>
        <end position="144"/>
    </location>
</feature>
<evidence type="ECO:0000256" key="5">
    <source>
        <dbReference type="ARBA" id="ARBA00022815"/>
    </source>
</evidence>
<dbReference type="AlphaFoldDB" id="A0A7E4W032"/>
<dbReference type="PANTHER" id="PTHR20986:SF19">
    <property type="entry name" value="FMRFAMIDE-LIKE NEUROPEPTIDES 3"/>
    <property type="match status" value="1"/>
</dbReference>
<dbReference type="InterPro" id="IPR051041">
    <property type="entry name" value="FMRFamide-related_np"/>
</dbReference>
<dbReference type="GO" id="GO:0007218">
    <property type="term" value="P:neuropeptide signaling pathway"/>
    <property type="evidence" value="ECO:0007669"/>
    <property type="project" value="UniProtKB-KW"/>
</dbReference>
<evidence type="ECO:0000256" key="6">
    <source>
        <dbReference type="ARBA" id="ARBA00023320"/>
    </source>
</evidence>
<evidence type="ECO:0000256" key="4">
    <source>
        <dbReference type="ARBA" id="ARBA00022685"/>
    </source>
</evidence>
<reference evidence="8" key="1">
    <citation type="journal article" date="2013" name="Genetics">
        <title>The draft genome and transcriptome of Panagrellus redivivus are shaped by the harsh demands of a free-living lifestyle.</title>
        <authorList>
            <person name="Srinivasan J."/>
            <person name="Dillman A.R."/>
            <person name="Macchietto M.G."/>
            <person name="Heikkinen L."/>
            <person name="Lakso M."/>
            <person name="Fracchia K.M."/>
            <person name="Antoshechkin I."/>
            <person name="Mortazavi A."/>
            <person name="Wong G."/>
            <person name="Sternberg P.W."/>
        </authorList>
    </citation>
    <scope>NUCLEOTIDE SEQUENCE [LARGE SCALE GENOMIC DNA]</scope>
    <source>
        <strain evidence="8">MT8872</strain>
    </source>
</reference>
<keyword evidence="8" id="KW-1185">Reference proteome</keyword>
<name>A0A7E4W032_PANRE</name>
<keyword evidence="3" id="KW-0964">Secreted</keyword>
<sequence length="144" mass="16327">MGLYHIHVTLLALCCAAAYATSVNEAAEYDVEEKRSPKLSFKTFSPIVDLESFESDDANLNKRNVVEMNNQNTQRDTRAPLGTMRFGKRNPLGTMRFGKRASAIGTMRFGKRNPLGTMRFGKRAVDEFESMKNARFGPMQNYFE</sequence>
<dbReference type="Proteomes" id="UP000492821">
    <property type="component" value="Unassembled WGS sequence"/>
</dbReference>
<dbReference type="PANTHER" id="PTHR20986">
    <property type="entry name" value="FMRFAMIDE-RELATED PEPTIDES"/>
    <property type="match status" value="1"/>
</dbReference>
<protein>
    <submittedName>
        <fullName evidence="9">FMRFamide</fullName>
    </submittedName>
</protein>
<dbReference type="WBParaSite" id="Pan_g5472.t1">
    <property type="protein sequence ID" value="Pan_g5472.t1"/>
    <property type="gene ID" value="Pan_g5472"/>
</dbReference>
<accession>A0A7E4W032</accession>
<keyword evidence="5" id="KW-0027">Amidation</keyword>
<comment type="similarity">
    <text evidence="2">Belongs to the FARP (FMRFamide related peptide) family.</text>
</comment>
<evidence type="ECO:0000256" key="2">
    <source>
        <dbReference type="ARBA" id="ARBA00006356"/>
    </source>
</evidence>
<reference evidence="9" key="2">
    <citation type="submission" date="2020-10" db="UniProtKB">
        <authorList>
            <consortium name="WormBaseParasite"/>
        </authorList>
    </citation>
    <scope>IDENTIFICATION</scope>
</reference>
<dbReference type="GO" id="GO:0005576">
    <property type="term" value="C:extracellular region"/>
    <property type="evidence" value="ECO:0007669"/>
    <property type="project" value="UniProtKB-SubCell"/>
</dbReference>
<evidence type="ECO:0000256" key="7">
    <source>
        <dbReference type="SAM" id="SignalP"/>
    </source>
</evidence>
<keyword evidence="4" id="KW-0165">Cleavage on pair of basic residues</keyword>
<proteinExistence type="inferred from homology"/>
<evidence type="ECO:0000256" key="3">
    <source>
        <dbReference type="ARBA" id="ARBA00022525"/>
    </source>
</evidence>
<keyword evidence="7" id="KW-0732">Signal</keyword>
<comment type="subcellular location">
    <subcellularLocation>
        <location evidence="1">Secreted</location>
    </subcellularLocation>
</comment>
<keyword evidence="6" id="KW-0527">Neuropeptide</keyword>